<accession>A0A4R7PIW0</accession>
<dbReference type="Proteomes" id="UP000294689">
    <property type="component" value="Unassembled WGS sequence"/>
</dbReference>
<dbReference type="InterPro" id="IPR007433">
    <property type="entry name" value="DUF481"/>
</dbReference>
<reference evidence="1 2" key="1">
    <citation type="submission" date="2019-03" db="EMBL/GenBank/DDBJ databases">
        <title>Genomic Encyclopedia of Archaeal and Bacterial Type Strains, Phase II (KMG-II): from individual species to whole genera.</title>
        <authorList>
            <person name="Goeker M."/>
        </authorList>
    </citation>
    <scope>NUCLEOTIDE SEQUENCE [LARGE SCALE GENOMIC DNA]</scope>
    <source>
        <strain evidence="1 2">DSM 28135</strain>
    </source>
</reference>
<keyword evidence="2" id="KW-1185">Reference proteome</keyword>
<evidence type="ECO:0000313" key="1">
    <source>
        <dbReference type="EMBL" id="TDU34214.1"/>
    </source>
</evidence>
<dbReference type="Pfam" id="PF04338">
    <property type="entry name" value="DUF481"/>
    <property type="match status" value="1"/>
</dbReference>
<organism evidence="1 2">
    <name type="scientific">Gelidibacter sediminis</name>
    <dbReference type="NCBI Taxonomy" id="1608710"/>
    <lineage>
        <taxon>Bacteria</taxon>
        <taxon>Pseudomonadati</taxon>
        <taxon>Bacteroidota</taxon>
        <taxon>Flavobacteriia</taxon>
        <taxon>Flavobacteriales</taxon>
        <taxon>Flavobacteriaceae</taxon>
        <taxon>Gelidibacter</taxon>
    </lineage>
</organism>
<comment type="caution">
    <text evidence="1">The sequence shown here is derived from an EMBL/GenBank/DDBJ whole genome shotgun (WGS) entry which is preliminary data.</text>
</comment>
<name>A0A4R7PIW0_9FLAO</name>
<protein>
    <submittedName>
        <fullName evidence="1">Uncharacterized protein DUF481</fullName>
    </submittedName>
</protein>
<dbReference type="OrthoDB" id="5333575at2"/>
<dbReference type="AlphaFoldDB" id="A0A4R7PIW0"/>
<sequence>MRLSYFIITLFFCTYAQSQVINVETMRKQSDSAKWTGSLSLDASIVKNKNQIFKIANKAHIQYNNYRELWLFINDLKFEKAAGESFVNKGTQHLRYNHRVTETIKMEAFIQAQYDAISEIDFRGLIGAGPRFKLSSNDNYRFYLGTLIMYEIEQASAIESNAIHRNVRGSTYFSFSMYPTESLGIISTSYYQPRLDAFKDYRLSSTTSILLKIWENLAFKTTFTYNFDAYPVVTIPKAQYELTNGLLYTF</sequence>
<evidence type="ECO:0000313" key="2">
    <source>
        <dbReference type="Proteomes" id="UP000294689"/>
    </source>
</evidence>
<dbReference type="EMBL" id="SOBW01000010">
    <property type="protein sequence ID" value="TDU34214.1"/>
    <property type="molecule type" value="Genomic_DNA"/>
</dbReference>
<gene>
    <name evidence="1" type="ORF">BXY82_2877</name>
</gene>
<proteinExistence type="predicted"/>